<organism evidence="2 3">
    <name type="scientific">Dactylonectria estremocensis</name>
    <dbReference type="NCBI Taxonomy" id="1079267"/>
    <lineage>
        <taxon>Eukaryota</taxon>
        <taxon>Fungi</taxon>
        <taxon>Dikarya</taxon>
        <taxon>Ascomycota</taxon>
        <taxon>Pezizomycotina</taxon>
        <taxon>Sordariomycetes</taxon>
        <taxon>Hypocreomycetidae</taxon>
        <taxon>Hypocreales</taxon>
        <taxon>Nectriaceae</taxon>
        <taxon>Dactylonectria</taxon>
    </lineage>
</organism>
<dbReference type="OrthoDB" id="2422134at2759"/>
<dbReference type="Proteomes" id="UP000717696">
    <property type="component" value="Unassembled WGS sequence"/>
</dbReference>
<accession>A0A9P9IBU1</accession>
<proteinExistence type="predicted"/>
<dbReference type="Pfam" id="PF12296">
    <property type="entry name" value="HsbA"/>
    <property type="match status" value="1"/>
</dbReference>
<keyword evidence="3" id="KW-1185">Reference proteome</keyword>
<comment type="caution">
    <text evidence="2">The sequence shown here is derived from an EMBL/GenBank/DDBJ whole genome shotgun (WGS) entry which is preliminary data.</text>
</comment>
<gene>
    <name evidence="2" type="ORF">B0J13DRAFT_574028</name>
</gene>
<dbReference type="EMBL" id="JAGMUU010000044">
    <property type="protein sequence ID" value="KAH7113989.1"/>
    <property type="molecule type" value="Genomic_DNA"/>
</dbReference>
<evidence type="ECO:0000313" key="3">
    <source>
        <dbReference type="Proteomes" id="UP000717696"/>
    </source>
</evidence>
<dbReference type="InterPro" id="IPR021054">
    <property type="entry name" value="Cell_wall_mannoprotein_1"/>
</dbReference>
<dbReference type="GO" id="GO:0005576">
    <property type="term" value="C:extracellular region"/>
    <property type="evidence" value="ECO:0007669"/>
    <property type="project" value="TreeGrafter"/>
</dbReference>
<reference evidence="2" key="1">
    <citation type="journal article" date="2021" name="Nat. Commun.">
        <title>Genetic determinants of endophytism in the Arabidopsis root mycobiome.</title>
        <authorList>
            <person name="Mesny F."/>
            <person name="Miyauchi S."/>
            <person name="Thiergart T."/>
            <person name="Pickel B."/>
            <person name="Atanasova L."/>
            <person name="Karlsson M."/>
            <person name="Huettel B."/>
            <person name="Barry K.W."/>
            <person name="Haridas S."/>
            <person name="Chen C."/>
            <person name="Bauer D."/>
            <person name="Andreopoulos W."/>
            <person name="Pangilinan J."/>
            <person name="LaButti K."/>
            <person name="Riley R."/>
            <person name="Lipzen A."/>
            <person name="Clum A."/>
            <person name="Drula E."/>
            <person name="Henrissat B."/>
            <person name="Kohler A."/>
            <person name="Grigoriev I.V."/>
            <person name="Martin F.M."/>
            <person name="Hacquard S."/>
        </authorList>
    </citation>
    <scope>NUCLEOTIDE SEQUENCE</scope>
    <source>
        <strain evidence="2">MPI-CAGE-AT-0021</strain>
    </source>
</reference>
<dbReference type="PANTHER" id="PTHR38123">
    <property type="entry name" value="CELL WALL SERINE-THREONINE-RICH GALACTOMANNOPROTEIN MP1 (AFU_ORTHOLOGUE AFUA_4G03240)"/>
    <property type="match status" value="1"/>
</dbReference>
<dbReference type="Gene3D" id="1.20.1280.140">
    <property type="match status" value="1"/>
</dbReference>
<dbReference type="PANTHER" id="PTHR38123:SF1">
    <property type="entry name" value="HYDROPHOBIC SURFACE BINDING PROTEIN"/>
    <property type="match status" value="1"/>
</dbReference>
<keyword evidence="1" id="KW-0732">Signal</keyword>
<dbReference type="AlphaFoldDB" id="A0A9P9IBU1"/>
<evidence type="ECO:0000256" key="1">
    <source>
        <dbReference type="SAM" id="SignalP"/>
    </source>
</evidence>
<feature type="signal peptide" evidence="1">
    <location>
        <begin position="1"/>
        <end position="18"/>
    </location>
</feature>
<feature type="chain" id="PRO_5040398714" evidence="1">
    <location>
        <begin position="19"/>
        <end position="170"/>
    </location>
</feature>
<protein>
    <submittedName>
        <fullName evidence="2">Hydrophobic surface binding protein A-domain-containing protein</fullName>
    </submittedName>
</protein>
<sequence>MILTKLFTLSLFASTALASGATIIAAIDTISATTTSLDDTVTAWDGTLDGAAAIVALSDQLLANTEDGTTVANASDELSLTEAIDVATATNALAAVVEAALDTIVDAKSKFDALGVSVVILQTLQTQKAATETFADAVIDKVPAILQGTAQTIVQPILDAFDDAIAAYSS</sequence>
<name>A0A9P9IBU1_9HYPO</name>
<evidence type="ECO:0000313" key="2">
    <source>
        <dbReference type="EMBL" id="KAH7113989.1"/>
    </source>
</evidence>